<dbReference type="CDD" id="cd15457">
    <property type="entry name" value="NADAR"/>
    <property type="match status" value="1"/>
</dbReference>
<organism evidence="4 5">
    <name type="scientific">Nocardiopsis mangrovi</name>
    <dbReference type="NCBI Taxonomy" id="1179818"/>
    <lineage>
        <taxon>Bacteria</taxon>
        <taxon>Bacillati</taxon>
        <taxon>Actinomycetota</taxon>
        <taxon>Actinomycetes</taxon>
        <taxon>Streptosporangiales</taxon>
        <taxon>Nocardiopsidaceae</taxon>
        <taxon>Nocardiopsis</taxon>
    </lineage>
</organism>
<dbReference type="RefSeq" id="WP_378577567.1">
    <property type="nucleotide sequence ID" value="NZ_JBHSFQ010000024.1"/>
</dbReference>
<gene>
    <name evidence="4" type="ORF">ACFO4E_21550</name>
</gene>
<feature type="domain" description="NADAR" evidence="3">
    <location>
        <begin position="26"/>
        <end position="184"/>
    </location>
</feature>
<accession>A0ABV9E157</accession>
<dbReference type="InterPro" id="IPR037238">
    <property type="entry name" value="YbiA-like_sf"/>
</dbReference>
<sequence>MHNEPPLSLEDLRARAARGERLRYLYFWGHRARRDGVPGPGCLSQWWPSAFTVAGERYATAEHWMMAGKARLFGDIEAAERILATAEPGAAKRLGRGVRGFDDEVWRERRFGIVVRGSVHKFGQNPEIGAYLRRTAARVLVEASPLDPVWGIGLAAGDERAADPALWPGENLLGFALMRARAELAAAAG</sequence>
<proteinExistence type="predicted"/>
<evidence type="ECO:0000256" key="1">
    <source>
        <dbReference type="ARBA" id="ARBA00000022"/>
    </source>
</evidence>
<evidence type="ECO:0000256" key="2">
    <source>
        <dbReference type="ARBA" id="ARBA00000751"/>
    </source>
</evidence>
<dbReference type="Proteomes" id="UP001595923">
    <property type="component" value="Unassembled WGS sequence"/>
</dbReference>
<name>A0ABV9E157_9ACTN</name>
<evidence type="ECO:0000313" key="4">
    <source>
        <dbReference type="EMBL" id="MFC4564453.1"/>
    </source>
</evidence>
<dbReference type="Gene3D" id="1.10.357.40">
    <property type="entry name" value="YbiA-like"/>
    <property type="match status" value="1"/>
</dbReference>
<evidence type="ECO:0000313" key="5">
    <source>
        <dbReference type="Proteomes" id="UP001595923"/>
    </source>
</evidence>
<comment type="catalytic activity">
    <reaction evidence="2">
        <text>2,5-diamino-6-hydroxy-4-(5-phosphoribosylamino)-pyrimidine + H2O = 2,5,6-triamino-4-hydroxypyrimidine + D-ribose 5-phosphate</text>
        <dbReference type="Rhea" id="RHEA:23436"/>
        <dbReference type="ChEBI" id="CHEBI:15377"/>
        <dbReference type="ChEBI" id="CHEBI:58614"/>
        <dbReference type="ChEBI" id="CHEBI:78346"/>
        <dbReference type="ChEBI" id="CHEBI:137796"/>
    </reaction>
</comment>
<dbReference type="NCBIfam" id="TIGR02464">
    <property type="entry name" value="ribofla_fusion"/>
    <property type="match status" value="1"/>
</dbReference>
<protein>
    <submittedName>
        <fullName evidence="4">NADAR family protein</fullName>
    </submittedName>
</protein>
<evidence type="ECO:0000259" key="3">
    <source>
        <dbReference type="Pfam" id="PF08719"/>
    </source>
</evidence>
<dbReference type="SUPFAM" id="SSF143990">
    <property type="entry name" value="YbiA-like"/>
    <property type="match status" value="1"/>
</dbReference>
<dbReference type="EMBL" id="JBHSFQ010000024">
    <property type="protein sequence ID" value="MFC4564453.1"/>
    <property type="molecule type" value="Genomic_DNA"/>
</dbReference>
<comment type="caution">
    <text evidence="4">The sequence shown here is derived from an EMBL/GenBank/DDBJ whole genome shotgun (WGS) entry which is preliminary data.</text>
</comment>
<comment type="catalytic activity">
    <reaction evidence="1">
        <text>5-amino-6-(5-phospho-D-ribosylamino)uracil + H2O = 5,6-diaminouracil + D-ribose 5-phosphate</text>
        <dbReference type="Rhea" id="RHEA:55020"/>
        <dbReference type="ChEBI" id="CHEBI:15377"/>
        <dbReference type="ChEBI" id="CHEBI:46252"/>
        <dbReference type="ChEBI" id="CHEBI:58453"/>
        <dbReference type="ChEBI" id="CHEBI:78346"/>
    </reaction>
</comment>
<keyword evidence="5" id="KW-1185">Reference proteome</keyword>
<reference evidence="5" key="1">
    <citation type="journal article" date="2019" name="Int. J. Syst. Evol. Microbiol.">
        <title>The Global Catalogue of Microorganisms (GCM) 10K type strain sequencing project: providing services to taxonomists for standard genome sequencing and annotation.</title>
        <authorList>
            <consortium name="The Broad Institute Genomics Platform"/>
            <consortium name="The Broad Institute Genome Sequencing Center for Infectious Disease"/>
            <person name="Wu L."/>
            <person name="Ma J."/>
        </authorList>
    </citation>
    <scope>NUCLEOTIDE SEQUENCE [LARGE SCALE GENOMIC DNA]</scope>
    <source>
        <strain evidence="5">XZYJ18</strain>
    </source>
</reference>
<dbReference type="InterPro" id="IPR012816">
    <property type="entry name" value="NADAR"/>
</dbReference>
<dbReference type="Pfam" id="PF08719">
    <property type="entry name" value="NADAR"/>
    <property type="match status" value="1"/>
</dbReference>